<sequence>MTTKSFSLSEILAVTERHPFYNAEIQYPPNAKEIQSAREWAANQRTKVELHFQPLLHKNAMYKIVDRLMRDTSPENVYRESSYMSITGGGSGGIPMMFAVDAHENRQQRAQMGKLLQLCGVISRKDWVLSLHTSGSFYRSLDLTTEIMENAGATVLSAGSYMDLEEVIQALAYYHVNVLTGDASQIVQLVCRISTLAAERQRQIRINKIIYTSEPLTGAQRSFIRATLGPIKICSVMGSAEAGPWTLTSPDLVGEENLNSSSMDFVFDTRDMVIEIVSPASVDTENSPSDISPLPLGETGIILQTSLRRLRNPLVRYITGDVGSLHPLPDMANAIVPESERQYLRVLRMHGRDRRFSFKWYGCYFEFEKMNVLMQAEECGILQWQVILDQLDSSPQPTLEVRLLRTPSRPDVLSEEQLTQRLKSFFVVLPATEHAFSVVFVKDLGGFERSSTAGKVINFVDRLYS</sequence>
<evidence type="ECO:0000313" key="2">
    <source>
        <dbReference type="Proteomes" id="UP000326950"/>
    </source>
</evidence>
<dbReference type="PANTHER" id="PTHR43845">
    <property type="entry name" value="BLR5969 PROTEIN"/>
    <property type="match status" value="1"/>
</dbReference>
<reference evidence="1 2" key="1">
    <citation type="submission" date="2019-04" db="EMBL/GenBank/DDBJ databases">
        <title>Friends and foes A comparative genomics study of 23 Aspergillus species from section Flavi.</title>
        <authorList>
            <consortium name="DOE Joint Genome Institute"/>
            <person name="Kjaerbolling I."/>
            <person name="Vesth T."/>
            <person name="Frisvad J.C."/>
            <person name="Nybo J.L."/>
            <person name="Theobald S."/>
            <person name="Kildgaard S."/>
            <person name="Isbrandt T."/>
            <person name="Kuo A."/>
            <person name="Sato A."/>
            <person name="Lyhne E.K."/>
            <person name="Kogle M.E."/>
            <person name="Wiebenga A."/>
            <person name="Kun R.S."/>
            <person name="Lubbers R.J."/>
            <person name="Makela M.R."/>
            <person name="Barry K."/>
            <person name="Chovatia M."/>
            <person name="Clum A."/>
            <person name="Daum C."/>
            <person name="Haridas S."/>
            <person name="He G."/>
            <person name="LaButti K."/>
            <person name="Lipzen A."/>
            <person name="Mondo S."/>
            <person name="Riley R."/>
            <person name="Salamov A."/>
            <person name="Simmons B.A."/>
            <person name="Magnuson J.K."/>
            <person name="Henrissat B."/>
            <person name="Mortensen U.H."/>
            <person name="Larsen T.O."/>
            <person name="Devries R.P."/>
            <person name="Grigoriev I.V."/>
            <person name="Machida M."/>
            <person name="Baker S.E."/>
            <person name="Andersen M.R."/>
        </authorList>
    </citation>
    <scope>NUCLEOTIDE SEQUENCE [LARGE SCALE GENOMIC DNA]</scope>
    <source>
        <strain evidence="1 2">CBS 117626</strain>
    </source>
</reference>
<organism evidence="1 2">
    <name type="scientific">Aspergillus tamarii</name>
    <dbReference type="NCBI Taxonomy" id="41984"/>
    <lineage>
        <taxon>Eukaryota</taxon>
        <taxon>Fungi</taxon>
        <taxon>Dikarya</taxon>
        <taxon>Ascomycota</taxon>
        <taxon>Pezizomycotina</taxon>
        <taxon>Eurotiomycetes</taxon>
        <taxon>Eurotiomycetidae</taxon>
        <taxon>Eurotiales</taxon>
        <taxon>Aspergillaceae</taxon>
        <taxon>Aspergillus</taxon>
        <taxon>Aspergillus subgen. Circumdati</taxon>
    </lineage>
</organism>
<accession>A0A5N6VA65</accession>
<proteinExistence type="predicted"/>
<gene>
    <name evidence="1" type="ORF">BDV40DRAFT_311393</name>
</gene>
<dbReference type="InterPro" id="IPR042099">
    <property type="entry name" value="ANL_N_sf"/>
</dbReference>
<evidence type="ECO:0008006" key="3">
    <source>
        <dbReference type="Google" id="ProtNLM"/>
    </source>
</evidence>
<name>A0A5N6VA65_ASPTM</name>
<evidence type="ECO:0000313" key="1">
    <source>
        <dbReference type="EMBL" id="KAE8167916.1"/>
    </source>
</evidence>
<dbReference type="PANTHER" id="PTHR43845:SF1">
    <property type="entry name" value="BLR5969 PROTEIN"/>
    <property type="match status" value="1"/>
</dbReference>
<dbReference type="SUPFAM" id="SSF56801">
    <property type="entry name" value="Acetyl-CoA synthetase-like"/>
    <property type="match status" value="1"/>
</dbReference>
<protein>
    <recommendedName>
        <fullName evidence="3">AMP-dependent synthetase/ligase domain-containing protein</fullName>
    </recommendedName>
</protein>
<dbReference type="EMBL" id="ML738587">
    <property type="protein sequence ID" value="KAE8167916.1"/>
    <property type="molecule type" value="Genomic_DNA"/>
</dbReference>
<keyword evidence="2" id="KW-1185">Reference proteome</keyword>
<dbReference type="Gene3D" id="3.40.50.12780">
    <property type="entry name" value="N-terminal domain of ligase-like"/>
    <property type="match status" value="1"/>
</dbReference>
<dbReference type="AlphaFoldDB" id="A0A5N6VA65"/>
<dbReference type="Proteomes" id="UP000326950">
    <property type="component" value="Unassembled WGS sequence"/>
</dbReference>
<dbReference type="OrthoDB" id="10047078at2759"/>